<evidence type="ECO:0000259" key="1">
    <source>
        <dbReference type="Pfam" id="PF05229"/>
    </source>
</evidence>
<organism evidence="2 3">
    <name type="scientific">Pantoea ananatis (strain AJ13355)</name>
    <dbReference type="NCBI Taxonomy" id="932677"/>
    <lineage>
        <taxon>Bacteria</taxon>
        <taxon>Pseudomonadati</taxon>
        <taxon>Pseudomonadota</taxon>
        <taxon>Gammaproteobacteria</taxon>
        <taxon>Enterobacterales</taxon>
        <taxon>Erwiniaceae</taxon>
        <taxon>Pantoea</taxon>
    </lineage>
</organism>
<gene>
    <name evidence="2" type="ordered locus">PAJ_2576</name>
</gene>
<dbReference type="InterPro" id="IPR008966">
    <property type="entry name" value="Adhesion_dom_sf"/>
</dbReference>
<reference evidence="3" key="1">
    <citation type="journal article" date="2012" name="Appl. Microbiol. Biotechnol.">
        <title>The complete genome sequence of Pantoea ananatis AJ13355, an organism with great biotechnological potential.</title>
        <authorList>
            <person name="Hara Y."/>
            <person name="Kadotani N."/>
            <person name="Izui H."/>
            <person name="Katashkina J.I."/>
            <person name="Kuvaeva T.M."/>
            <person name="Andreeva I.G."/>
            <person name="Golubeva L.I."/>
            <person name="Malko D.B."/>
            <person name="Makeev V.J."/>
            <person name="Mashko S.V."/>
            <person name="Kozlov Y.I."/>
        </authorList>
    </citation>
    <scope>NUCLEOTIDE SEQUENCE [LARGE SCALE GENOMIC DNA]</scope>
    <source>
        <strain evidence="3">AJ13355</strain>
    </source>
</reference>
<feature type="domain" description="Spore coat protein U/FanG" evidence="1">
    <location>
        <begin position="31"/>
        <end position="170"/>
    </location>
</feature>
<name>A0A0H3KZP9_PANAA</name>
<dbReference type="EMBL" id="AP012032">
    <property type="protein sequence ID" value="BAK12656.1"/>
    <property type="molecule type" value="Genomic_DNA"/>
</dbReference>
<dbReference type="PATRIC" id="fig|553.3.peg.737"/>
<evidence type="ECO:0000313" key="3">
    <source>
        <dbReference type="Proteomes" id="UP000006690"/>
    </source>
</evidence>
<dbReference type="SUPFAM" id="SSF49401">
    <property type="entry name" value="Bacterial adhesins"/>
    <property type="match status" value="1"/>
</dbReference>
<dbReference type="Pfam" id="PF05229">
    <property type="entry name" value="SCPU"/>
    <property type="match status" value="1"/>
</dbReference>
<dbReference type="OrthoDB" id="6506871at2"/>
<dbReference type="SMART" id="SM00972">
    <property type="entry name" value="SCPU"/>
    <property type="match status" value="1"/>
</dbReference>
<dbReference type="PANTHER" id="PTHR37089">
    <property type="entry name" value="PROTEIN U-RELATED"/>
    <property type="match status" value="1"/>
</dbReference>
<dbReference type="InterPro" id="IPR007893">
    <property type="entry name" value="Spore_coat_U/FanG"/>
</dbReference>
<dbReference type="Proteomes" id="UP000006690">
    <property type="component" value="Chromosome"/>
</dbReference>
<sequence length="173" mass="17890">MTAKWSPVSVTVGGLLLWVSGNGWGITTSSTTFQVSASIVAGCVVSGTNTGIFGTLNFGTQSGLATNSVSASYVQSSTINLACTPGTTLSMTINGGSNYTSTRNLKLANNTNTVPYYLYSNAARTTPIPVNTAVPLSYSNANNITLPIYGSLQLPGPTRAGVYSDTLSVTLTW</sequence>
<dbReference type="AlphaFoldDB" id="A0A0H3KZP9"/>
<dbReference type="GeneID" id="57266818"/>
<accession>A0A0H3KZP9</accession>
<proteinExistence type="predicted"/>
<dbReference type="HOGENOM" id="CLU_103262_3_1_6"/>
<dbReference type="InterPro" id="IPR053167">
    <property type="entry name" value="Spore_coat_component"/>
</dbReference>
<protein>
    <recommendedName>
        <fullName evidence="1">Spore coat protein U/FanG domain-containing protein</fullName>
    </recommendedName>
</protein>
<dbReference type="KEGG" id="paj:PAJ_2576"/>
<dbReference type="RefSeq" id="WP_013027201.1">
    <property type="nucleotide sequence ID" value="NC_017531.2"/>
</dbReference>
<evidence type="ECO:0000313" key="2">
    <source>
        <dbReference type="EMBL" id="BAK12656.1"/>
    </source>
</evidence>
<dbReference type="eggNOG" id="COG5430">
    <property type="taxonomic scope" value="Bacteria"/>
</dbReference>